<evidence type="ECO:0008006" key="4">
    <source>
        <dbReference type="Google" id="ProtNLM"/>
    </source>
</evidence>
<dbReference type="Proteomes" id="UP001174748">
    <property type="component" value="Unassembled WGS sequence"/>
</dbReference>
<comment type="caution">
    <text evidence="2">The sequence shown here is derived from an EMBL/GenBank/DDBJ whole genome shotgun (WGS) entry which is preliminary data.</text>
</comment>
<evidence type="ECO:0000256" key="1">
    <source>
        <dbReference type="SAM" id="MobiDB-lite"/>
    </source>
</evidence>
<feature type="compositionally biased region" description="Polar residues" evidence="1">
    <location>
        <begin position="518"/>
        <end position="535"/>
    </location>
</feature>
<feature type="region of interest" description="Disordered" evidence="1">
    <location>
        <begin position="518"/>
        <end position="542"/>
    </location>
</feature>
<gene>
    <name evidence="2" type="ORF">P9921_00895</name>
</gene>
<evidence type="ECO:0000313" key="3">
    <source>
        <dbReference type="Proteomes" id="UP001174748"/>
    </source>
</evidence>
<evidence type="ECO:0000313" key="2">
    <source>
        <dbReference type="EMBL" id="MDK5169048.1"/>
    </source>
</evidence>
<dbReference type="EMBL" id="JARTOI010000001">
    <property type="protein sequence ID" value="MDK5169048.1"/>
    <property type="molecule type" value="Genomic_DNA"/>
</dbReference>
<keyword evidence="3" id="KW-1185">Reference proteome</keyword>
<dbReference type="RefSeq" id="WP_285097974.1">
    <property type="nucleotide sequence ID" value="NZ_JARTOI010000001.1"/>
</dbReference>
<name>A0ABT7G6B3_9GAMM</name>
<accession>A0ABT7G6B3</accession>
<organism evidence="2 3">
    <name type="scientific">Serratia nevei</name>
    <dbReference type="NCBI Taxonomy" id="2703794"/>
    <lineage>
        <taxon>Bacteria</taxon>
        <taxon>Pseudomonadati</taxon>
        <taxon>Pseudomonadota</taxon>
        <taxon>Gammaproteobacteria</taxon>
        <taxon>Enterobacterales</taxon>
        <taxon>Yersiniaceae</taxon>
        <taxon>Serratia</taxon>
    </lineage>
</organism>
<sequence length="542" mass="61027">MKAGMFDDQTQDFGFETQQDYEKALGDVLNPSWKAKLIRAISPSSHTAKVSKVMTALLDETTYKGLNGGVPDTGLFLKLLEQGAEPTTIDRATMTTLLKMDGPEIRPHIKNILNSVIEQDALNQAFDDITKENNTALELSKATGDEYEIKGISKADVEQAKAAAVIALFHAQYPYEKAWRENKADFQPMDESVATYLKEAIIENSLDMKRTFWGEYGDSCHPIVAKDFLRICDQPNHLSEARPLDIGADKEFLEVCIGSGMDAQHLSQVLNTIRSNAYVHGTDFVDTIYQAGVKPTDLLKFQSGWYGLNDDNGAITKHLLDNGATVSDVLATALTIPINQNQFDALWEADPIAANQQLIEKWIDRDNSAIIDNVLTMIEAKGVEPNFSRAHMDERLMLRQDDELHPYTEKLMNVLEKQGSLDQFKQEMLSYTLRHNDTDGIDNLIEKGAVLDDKTIRAMSSNYSEGDTYLVSIAHIVTRHNYKPTPAVKEQCKHDEDITKLFRNLETHDRLQNKLQPTLRLTQHTDQPIQAPKQKQSQKMKI</sequence>
<proteinExistence type="predicted"/>
<protein>
    <recommendedName>
        <fullName evidence="4">Ankyrin repeat domain-containing protein</fullName>
    </recommendedName>
</protein>
<reference evidence="2" key="1">
    <citation type="submission" date="2023-01" db="EMBL/GenBank/DDBJ databases">
        <title>Genomic dissection of endemic carbapenem resistance: metallo-beta-lactamase gene dissemination through clonal, plasmid and integron transfer pathways.</title>
        <authorList>
            <person name="Macesic N."/>
        </authorList>
    </citation>
    <scope>NUCLEOTIDE SEQUENCE</scope>
    <source>
        <strain evidence="2">CPO382</strain>
    </source>
</reference>